<sequence>MATDKANDETFPKCEFCLKLDSSYFCHDCTSFLCNTCIQPHNEHSRVTIETNLRLFCDKHKFKIRDVYCKSCNAITCKLCHIHGHNGHDSIKVCSDKEEELKEVAKEGLDEIRCNLPKTINYVSVQLINDRDSILEKIANMLSNKQKDLSLRSKSIENDITENMDPNKINTETLIQDFHTYLNTRIGVISAIAELYEIRMDSIEDTVEDINSMSQSNSIKCAPAVVNKPKLDEEEQIITDDDDDVIDEKVPPDDKHKDECENLAPDDTSEAESLDNFGLSLHPSKYYILDNKSGQLAIPGDLQFKNNGNLIIADYKANRIVELNLSFDSNHKPSTTPILEINEPKRILLVDNDDMFIIRDKENVLNMLKDGKMEYLPFNVEVDTLRGIGRCKNGDVIVTDINRHHAIRYNLDNPTDSERRRESIFGCDVLKCPGFVTIGENGNIYISDAHANAIHVFDGYCDHIGTMSSYECDSTTDGEQPRHLEWPAGICQGPCDSIIVADLGNRCISIFDPSTRKGVRRLISDIKDGQPNAVAFDPERRRLAFCTYGSIGMSPTVQVFQF</sequence>
<evidence type="ECO:0000313" key="5">
    <source>
        <dbReference type="EMBL" id="CAH1786901.1"/>
    </source>
</evidence>
<evidence type="ECO:0000313" key="6">
    <source>
        <dbReference type="Proteomes" id="UP000749559"/>
    </source>
</evidence>
<dbReference type="InterPro" id="IPR011042">
    <property type="entry name" value="6-blade_b-propeller_TolB-like"/>
</dbReference>
<dbReference type="Gene3D" id="2.120.10.30">
    <property type="entry name" value="TolB, C-terminal domain"/>
    <property type="match status" value="1"/>
</dbReference>
<keyword evidence="1" id="KW-0677">Repeat</keyword>
<dbReference type="CDD" id="cd19757">
    <property type="entry name" value="Bbox1"/>
    <property type="match status" value="1"/>
</dbReference>
<accession>A0A8S4P172</accession>
<dbReference type="GO" id="GO:0000209">
    <property type="term" value="P:protein polyubiquitination"/>
    <property type="evidence" value="ECO:0007669"/>
    <property type="project" value="TreeGrafter"/>
</dbReference>
<dbReference type="Pfam" id="PF00643">
    <property type="entry name" value="zf-B_box"/>
    <property type="match status" value="1"/>
</dbReference>
<feature type="domain" description="B box-type" evidence="4">
    <location>
        <begin position="9"/>
        <end position="49"/>
    </location>
</feature>
<feature type="domain" description="B box-type" evidence="4">
    <location>
        <begin position="52"/>
        <end position="93"/>
    </location>
</feature>
<dbReference type="PROSITE" id="PS50119">
    <property type="entry name" value="ZF_BBOX"/>
    <property type="match status" value="2"/>
</dbReference>
<dbReference type="PANTHER" id="PTHR24104">
    <property type="entry name" value="E3 UBIQUITIN-PROTEIN LIGASE NHLRC1-RELATED"/>
    <property type="match status" value="1"/>
</dbReference>
<dbReference type="AlphaFoldDB" id="A0A8S4P172"/>
<dbReference type="GO" id="GO:0061630">
    <property type="term" value="F:ubiquitin protein ligase activity"/>
    <property type="evidence" value="ECO:0007669"/>
    <property type="project" value="TreeGrafter"/>
</dbReference>
<dbReference type="Proteomes" id="UP000749559">
    <property type="component" value="Unassembled WGS sequence"/>
</dbReference>
<dbReference type="SMART" id="SM00336">
    <property type="entry name" value="BBOX"/>
    <property type="match status" value="2"/>
</dbReference>
<dbReference type="GO" id="GO:0043161">
    <property type="term" value="P:proteasome-mediated ubiquitin-dependent protein catabolic process"/>
    <property type="evidence" value="ECO:0007669"/>
    <property type="project" value="TreeGrafter"/>
</dbReference>
<dbReference type="Gene3D" id="3.30.160.60">
    <property type="entry name" value="Classic Zinc Finger"/>
    <property type="match status" value="1"/>
</dbReference>
<dbReference type="InterPro" id="IPR001258">
    <property type="entry name" value="NHL_repeat"/>
</dbReference>
<keyword evidence="2" id="KW-0862">Zinc</keyword>
<evidence type="ECO:0000256" key="1">
    <source>
        <dbReference type="ARBA" id="ARBA00022737"/>
    </source>
</evidence>
<gene>
    <name evidence="5" type="ORF">OFUS_LOCUS12703</name>
</gene>
<dbReference type="SUPFAM" id="SSF57845">
    <property type="entry name" value="B-box zinc-binding domain"/>
    <property type="match status" value="1"/>
</dbReference>
<dbReference type="GO" id="GO:0008270">
    <property type="term" value="F:zinc ion binding"/>
    <property type="evidence" value="ECO:0007669"/>
    <property type="project" value="UniProtKB-KW"/>
</dbReference>
<organism evidence="5 6">
    <name type="scientific">Owenia fusiformis</name>
    <name type="common">Polychaete worm</name>
    <dbReference type="NCBI Taxonomy" id="6347"/>
    <lineage>
        <taxon>Eukaryota</taxon>
        <taxon>Metazoa</taxon>
        <taxon>Spiralia</taxon>
        <taxon>Lophotrochozoa</taxon>
        <taxon>Annelida</taxon>
        <taxon>Polychaeta</taxon>
        <taxon>Sedentaria</taxon>
        <taxon>Canalipalpata</taxon>
        <taxon>Sabellida</taxon>
        <taxon>Oweniida</taxon>
        <taxon>Oweniidae</taxon>
        <taxon>Owenia</taxon>
    </lineage>
</organism>
<dbReference type="PROSITE" id="PS51125">
    <property type="entry name" value="NHL"/>
    <property type="match status" value="1"/>
</dbReference>
<keyword evidence="2" id="KW-0479">Metal-binding</keyword>
<feature type="repeat" description="NHL" evidence="3">
    <location>
        <begin position="478"/>
        <end position="514"/>
    </location>
</feature>
<dbReference type="EMBL" id="CAIIXF020000006">
    <property type="protein sequence ID" value="CAH1786901.1"/>
    <property type="molecule type" value="Genomic_DNA"/>
</dbReference>
<evidence type="ECO:0000256" key="3">
    <source>
        <dbReference type="PROSITE-ProRule" id="PRU00504"/>
    </source>
</evidence>
<dbReference type="InterPro" id="IPR050952">
    <property type="entry name" value="TRIM-NHL_E3_ligases"/>
</dbReference>
<proteinExistence type="predicted"/>
<reference evidence="5" key="1">
    <citation type="submission" date="2022-03" db="EMBL/GenBank/DDBJ databases">
        <authorList>
            <person name="Martin C."/>
        </authorList>
    </citation>
    <scope>NUCLEOTIDE SEQUENCE</scope>
</reference>
<dbReference type="PANTHER" id="PTHR24104:SF25">
    <property type="entry name" value="PROTEIN LIN-41"/>
    <property type="match status" value="1"/>
</dbReference>
<evidence type="ECO:0000259" key="4">
    <source>
        <dbReference type="PROSITE" id="PS50119"/>
    </source>
</evidence>
<evidence type="ECO:0000256" key="2">
    <source>
        <dbReference type="PROSITE-ProRule" id="PRU00024"/>
    </source>
</evidence>
<dbReference type="SUPFAM" id="SSF101898">
    <property type="entry name" value="NHL repeat"/>
    <property type="match status" value="1"/>
</dbReference>
<keyword evidence="2" id="KW-0863">Zinc-finger</keyword>
<protein>
    <recommendedName>
        <fullName evidence="4">B box-type domain-containing protein</fullName>
    </recommendedName>
</protein>
<comment type="caution">
    <text evidence="5">The sequence shown here is derived from an EMBL/GenBank/DDBJ whole genome shotgun (WGS) entry which is preliminary data.</text>
</comment>
<keyword evidence="6" id="KW-1185">Reference proteome</keyword>
<name>A0A8S4P172_OWEFU</name>
<dbReference type="InterPro" id="IPR000315">
    <property type="entry name" value="Znf_B-box"/>
</dbReference>